<dbReference type="PANTHER" id="PTHR30061">
    <property type="entry name" value="MALTOSE-BINDING PERIPLASMIC PROTEIN"/>
    <property type="match status" value="1"/>
</dbReference>
<dbReference type="GO" id="GO:0055052">
    <property type="term" value="C:ATP-binding cassette (ABC) transporter complex, substrate-binding subunit-containing"/>
    <property type="evidence" value="ECO:0007669"/>
    <property type="project" value="TreeGrafter"/>
</dbReference>
<evidence type="ECO:0000256" key="3">
    <source>
        <dbReference type="ARBA" id="ARBA00022729"/>
    </source>
</evidence>
<dbReference type="GO" id="GO:0015768">
    <property type="term" value="P:maltose transport"/>
    <property type="evidence" value="ECO:0007669"/>
    <property type="project" value="TreeGrafter"/>
</dbReference>
<dbReference type="OrthoDB" id="9768630at2"/>
<dbReference type="SUPFAM" id="SSF53850">
    <property type="entry name" value="Periplasmic binding protein-like II"/>
    <property type="match status" value="1"/>
</dbReference>
<name>A0A2T4Z7H3_9BACL</name>
<dbReference type="GO" id="GO:1901982">
    <property type="term" value="F:maltose binding"/>
    <property type="evidence" value="ECO:0007669"/>
    <property type="project" value="TreeGrafter"/>
</dbReference>
<dbReference type="GO" id="GO:0042956">
    <property type="term" value="P:maltodextrin transmembrane transport"/>
    <property type="evidence" value="ECO:0007669"/>
    <property type="project" value="TreeGrafter"/>
</dbReference>
<dbReference type="AlphaFoldDB" id="A0A2T4Z7H3"/>
<dbReference type="Pfam" id="PF13416">
    <property type="entry name" value="SBP_bac_8"/>
    <property type="match status" value="1"/>
</dbReference>
<dbReference type="EMBL" id="PZZP01000001">
    <property type="protein sequence ID" value="PTM57840.1"/>
    <property type="molecule type" value="Genomic_DNA"/>
</dbReference>
<keyword evidence="5" id="KW-1185">Reference proteome</keyword>
<keyword evidence="4" id="KW-0762">Sugar transport</keyword>
<evidence type="ECO:0000313" key="5">
    <source>
        <dbReference type="Proteomes" id="UP000241639"/>
    </source>
</evidence>
<keyword evidence="2" id="KW-0813">Transport</keyword>
<proteinExistence type="inferred from homology"/>
<accession>A0A2T4Z7H3</accession>
<comment type="similarity">
    <text evidence="1">Belongs to the bacterial solute-binding protein 1 family.</text>
</comment>
<evidence type="ECO:0000256" key="2">
    <source>
        <dbReference type="ARBA" id="ARBA00022448"/>
    </source>
</evidence>
<organism evidence="4 5">
    <name type="scientific">Desmospora activa DSM 45169</name>
    <dbReference type="NCBI Taxonomy" id="1121389"/>
    <lineage>
        <taxon>Bacteria</taxon>
        <taxon>Bacillati</taxon>
        <taxon>Bacillota</taxon>
        <taxon>Bacilli</taxon>
        <taxon>Bacillales</taxon>
        <taxon>Thermoactinomycetaceae</taxon>
        <taxon>Desmospora</taxon>
    </lineage>
</organism>
<dbReference type="Proteomes" id="UP000241639">
    <property type="component" value="Unassembled WGS sequence"/>
</dbReference>
<protein>
    <submittedName>
        <fullName evidence="4">Multiple sugar transport system substrate-binding protein</fullName>
    </submittedName>
</protein>
<evidence type="ECO:0000313" key="4">
    <source>
        <dbReference type="EMBL" id="PTM57840.1"/>
    </source>
</evidence>
<dbReference type="InterPro" id="IPR006059">
    <property type="entry name" value="SBP"/>
</dbReference>
<dbReference type="PANTHER" id="PTHR30061:SF50">
    <property type="entry name" value="MALTOSE_MALTODEXTRIN-BINDING PERIPLASMIC PROTEIN"/>
    <property type="match status" value="1"/>
</dbReference>
<gene>
    <name evidence="4" type="ORF">C8J48_0403</name>
</gene>
<dbReference type="Gene3D" id="3.40.190.10">
    <property type="entry name" value="Periplasmic binding protein-like II"/>
    <property type="match status" value="1"/>
</dbReference>
<keyword evidence="3" id="KW-0732">Signal</keyword>
<evidence type="ECO:0000256" key="1">
    <source>
        <dbReference type="ARBA" id="ARBA00008520"/>
    </source>
</evidence>
<sequence length="427" mass="47883">MQKMKWSKGWILLLVAVIALLPACSGGKQVADGGELTLTFWNGFTGPDGEDMKRIIDQFNQEHKGEIQIKAQTMPWGEYYDKIRTVVSSGQAPDVAIMHVDQLPKQADLGVIMPIDEYIQDFELKEEDFLPAVWEAGMYKDQRYAIPLDVHPIGLYYNVDLLKEAGFEKPPATMEEFLEVAEATTIDGNRDGKIDQWGFPMPIKWPSGMIYFSTLYQMGGEAVSKDGLKALYNSPEGVKAAQLLESFISEHQVSPKNIQQDGEVTLFRQGKAAMHINGIWMINAFKEQKGLNFDVAPMPTFGEKSATWAGSHNFVLPRQKKTDPKRIEAAMTFIEYVTDHSIEWAHAGQIPAKNSVRESEEFQDIKFQSHFADVDTLVFPYPSPTYVDVWVPAEEALNEILLGKKEAKTALKQAADKGEKKAEAAAR</sequence>
<comment type="caution">
    <text evidence="4">The sequence shown here is derived from an EMBL/GenBank/DDBJ whole genome shotgun (WGS) entry which is preliminary data.</text>
</comment>
<reference evidence="4 5" key="1">
    <citation type="submission" date="2018-04" db="EMBL/GenBank/DDBJ databases">
        <title>Genomic Encyclopedia of Archaeal and Bacterial Type Strains, Phase II (KMG-II): from individual species to whole genera.</title>
        <authorList>
            <person name="Goeker M."/>
        </authorList>
    </citation>
    <scope>NUCLEOTIDE SEQUENCE [LARGE SCALE GENOMIC DNA]</scope>
    <source>
        <strain evidence="4 5">DSM 45169</strain>
    </source>
</reference>
<dbReference type="CDD" id="cd14748">
    <property type="entry name" value="PBP2_UgpB"/>
    <property type="match status" value="1"/>
</dbReference>
<dbReference type="RefSeq" id="WP_107724710.1">
    <property type="nucleotide sequence ID" value="NZ_PZZP01000001.1"/>
</dbReference>